<name>A0A7Y4A191_9VIBR</name>
<dbReference type="InterPro" id="IPR029044">
    <property type="entry name" value="Nucleotide-diphossugar_trans"/>
</dbReference>
<dbReference type="RefSeq" id="WP_171361756.1">
    <property type="nucleotide sequence ID" value="NZ_VTXC01000046.1"/>
</dbReference>
<evidence type="ECO:0000313" key="2">
    <source>
        <dbReference type="EMBL" id="NOH72653.1"/>
    </source>
</evidence>
<feature type="transmembrane region" description="Helical" evidence="1">
    <location>
        <begin position="341"/>
        <end position="357"/>
    </location>
</feature>
<evidence type="ECO:0000256" key="1">
    <source>
        <dbReference type="SAM" id="Phobius"/>
    </source>
</evidence>
<dbReference type="SUPFAM" id="SSF53448">
    <property type="entry name" value="Nucleotide-diphospho-sugar transferases"/>
    <property type="match status" value="1"/>
</dbReference>
<feature type="transmembrane region" description="Helical" evidence="1">
    <location>
        <begin position="317"/>
        <end position="335"/>
    </location>
</feature>
<dbReference type="AlphaFoldDB" id="A0A7Y4A191"/>
<reference evidence="2 3" key="1">
    <citation type="submission" date="2019-09" db="EMBL/GenBank/DDBJ databases">
        <title>Draft genome sequencing and comparative genomics of hatchery-associated Vibrios.</title>
        <authorList>
            <person name="Kehlet-Delgado H."/>
            <person name="Mueller R.S."/>
        </authorList>
    </citation>
    <scope>NUCLEOTIDE SEQUENCE [LARGE SCALE GENOMIC DNA]</scope>
    <source>
        <strain evidence="2 3">99-46-Y</strain>
    </source>
</reference>
<comment type="caution">
    <text evidence="2">The sequence shown here is derived from an EMBL/GenBank/DDBJ whole genome shotgun (WGS) entry which is preliminary data.</text>
</comment>
<organism evidence="2 3">
    <name type="scientific">Vibrio pectenicida</name>
    <dbReference type="NCBI Taxonomy" id="62763"/>
    <lineage>
        <taxon>Bacteria</taxon>
        <taxon>Pseudomonadati</taxon>
        <taxon>Pseudomonadota</taxon>
        <taxon>Gammaproteobacteria</taxon>
        <taxon>Vibrionales</taxon>
        <taxon>Vibrionaceae</taxon>
        <taxon>Vibrio</taxon>
    </lineage>
</organism>
<dbReference type="Proteomes" id="UP000565719">
    <property type="component" value="Unassembled WGS sequence"/>
</dbReference>
<dbReference type="EMBL" id="VTXC01000046">
    <property type="protein sequence ID" value="NOH72653.1"/>
    <property type="molecule type" value="Genomic_DNA"/>
</dbReference>
<keyword evidence="1" id="KW-0472">Membrane</keyword>
<keyword evidence="2" id="KW-0808">Transferase</keyword>
<dbReference type="Gene3D" id="3.90.550.10">
    <property type="entry name" value="Spore Coat Polysaccharide Biosynthesis Protein SpsA, Chain A"/>
    <property type="match status" value="1"/>
</dbReference>
<accession>A0A7Y4A191</accession>
<keyword evidence="1" id="KW-1133">Transmembrane helix</keyword>
<keyword evidence="1" id="KW-0812">Transmembrane</keyword>
<feature type="transmembrane region" description="Helical" evidence="1">
    <location>
        <begin position="6"/>
        <end position="24"/>
    </location>
</feature>
<evidence type="ECO:0000313" key="3">
    <source>
        <dbReference type="Proteomes" id="UP000565719"/>
    </source>
</evidence>
<dbReference type="GO" id="GO:0016740">
    <property type="term" value="F:transferase activity"/>
    <property type="evidence" value="ECO:0007669"/>
    <property type="project" value="UniProtKB-KW"/>
</dbReference>
<gene>
    <name evidence="2" type="ORF">F0225_15075</name>
</gene>
<protein>
    <submittedName>
        <fullName evidence="2">Glycosyltransferase family 2 protein</fullName>
    </submittedName>
</protein>
<proteinExistence type="predicted"/>
<sequence length="386" mass="45431">MLEIIIYIATMFFLFLVVRQYLNIKKSLEFLSKQETYKNSILNGSKFTLLIPVLDESSIIIETIKHFEKFIVNHPDMKLVLITTDKENNIENNKTYQAILPFVSQQIQLVNYPYKTGNKASQINYFIEQSNNSSLEQSNSYYAIFDADSRPDFRAFYYIYNDDEKCRIYQMPPMYSSNFEQLNMFSKAAAIFQTRWMLSYELPSLVKNYNAKKSICLSYCIGHGLFIRKDYLERHPFSTETVTEDLHYGYQAVVNRVYAKPVPYFDTCSIALGRKNATRQSARWFSGDLSSIFMAYLHHEPQEENFKLIFVKRLFRILLWLLGTILSASIILATVVLKMPFALFLFFTTGLAYIFLIHKSTIEEYFYVNENNKIYWYIFLKSISNC</sequence>